<dbReference type="SUPFAM" id="SSF53335">
    <property type="entry name" value="S-adenosyl-L-methionine-dependent methyltransferases"/>
    <property type="match status" value="1"/>
</dbReference>
<evidence type="ECO:0000256" key="6">
    <source>
        <dbReference type="ARBA" id="ARBA00023125"/>
    </source>
</evidence>
<evidence type="ECO:0000256" key="1">
    <source>
        <dbReference type="ARBA" id="ARBA00010203"/>
    </source>
</evidence>
<dbReference type="GO" id="GO:0009007">
    <property type="term" value="F:site-specific DNA-methyltransferase (adenine-specific) activity"/>
    <property type="evidence" value="ECO:0007669"/>
    <property type="project" value="TreeGrafter"/>
</dbReference>
<dbReference type="InterPro" id="IPR002941">
    <property type="entry name" value="DNA_methylase_N4/N6"/>
</dbReference>
<evidence type="ECO:0000313" key="10">
    <source>
        <dbReference type="EMBL" id="KZD95388.1"/>
    </source>
</evidence>
<dbReference type="EC" id="2.1.1.-" evidence="8"/>
<keyword evidence="6" id="KW-0238">DNA-binding</keyword>
<accession>A0AAP1EFK9</accession>
<feature type="domain" description="DNA methylase N-4/N-6" evidence="9">
    <location>
        <begin position="29"/>
        <end position="260"/>
    </location>
</feature>
<keyword evidence="5" id="KW-0680">Restriction system</keyword>
<evidence type="ECO:0000313" key="11">
    <source>
        <dbReference type="Proteomes" id="UP000076442"/>
    </source>
</evidence>
<dbReference type="PANTHER" id="PTHR13370:SF3">
    <property type="entry name" value="TRNA (GUANINE(10)-N2)-METHYLTRANSFERASE HOMOLOG"/>
    <property type="match status" value="1"/>
</dbReference>
<dbReference type="InterPro" id="IPR029063">
    <property type="entry name" value="SAM-dependent_MTases_sf"/>
</dbReference>
<comment type="caution">
    <text evidence="10">The sequence shown here is derived from an EMBL/GenBank/DDBJ whole genome shotgun (WGS) entry which is preliminary data.</text>
</comment>
<dbReference type="GO" id="GO:0003677">
    <property type="term" value="F:DNA binding"/>
    <property type="evidence" value="ECO:0007669"/>
    <property type="project" value="UniProtKB-KW"/>
</dbReference>
<dbReference type="AlphaFoldDB" id="A0AAP1EFK9"/>
<dbReference type="GO" id="GO:0009307">
    <property type="term" value="P:DNA restriction-modification system"/>
    <property type="evidence" value="ECO:0007669"/>
    <property type="project" value="UniProtKB-KW"/>
</dbReference>
<name>A0AAP1EFK9_BACIU</name>
<dbReference type="PANTHER" id="PTHR13370">
    <property type="entry name" value="RNA METHYLASE-RELATED"/>
    <property type="match status" value="1"/>
</dbReference>
<evidence type="ECO:0000256" key="7">
    <source>
        <dbReference type="ARBA" id="ARBA00049120"/>
    </source>
</evidence>
<dbReference type="InterPro" id="IPR001091">
    <property type="entry name" value="RM_Methyltransferase"/>
</dbReference>
<sequence>MDINGKDLNKIHNIDCVQFMRENMGDCSIDLTVTSPPYDDLRKYNGYSFNFEATARELYRVTKDGGVVVWVIGDKTHNGSESGTSFKQALYFKEIGFNLHDTMIYEKDSISFPDKNRYYQIFEYMFVFSKGKPKTINLISDRKNKWYNGKKHIKGHYRKMDGEKVRHNKQNLLKEFGVRFNIWRIPNGHQKSTLDKVAFEHPAIFPERLAEDHILSWSNEGDIVLDPFMGSGTTAKMAVLNNRKYIGTEISKEYCDIANERLKDYIATE</sequence>
<organism evidence="10 11">
    <name type="scientific">Bacillus subtilis</name>
    <dbReference type="NCBI Taxonomy" id="1423"/>
    <lineage>
        <taxon>Bacteria</taxon>
        <taxon>Bacillati</taxon>
        <taxon>Bacillota</taxon>
        <taxon>Bacilli</taxon>
        <taxon>Bacillales</taxon>
        <taxon>Bacillaceae</taxon>
        <taxon>Bacillus</taxon>
    </lineage>
</organism>
<comment type="catalytic activity">
    <reaction evidence="7">
        <text>a 2'-deoxycytidine in DNA + S-adenosyl-L-methionine = an N(4)-methyl-2'-deoxycytidine in DNA + S-adenosyl-L-homocysteine + H(+)</text>
        <dbReference type="Rhea" id="RHEA:16857"/>
        <dbReference type="Rhea" id="RHEA-COMP:11369"/>
        <dbReference type="Rhea" id="RHEA-COMP:13674"/>
        <dbReference type="ChEBI" id="CHEBI:15378"/>
        <dbReference type="ChEBI" id="CHEBI:57856"/>
        <dbReference type="ChEBI" id="CHEBI:59789"/>
        <dbReference type="ChEBI" id="CHEBI:85452"/>
        <dbReference type="ChEBI" id="CHEBI:137933"/>
        <dbReference type="EC" id="2.1.1.113"/>
    </reaction>
</comment>
<protein>
    <recommendedName>
        <fullName evidence="8">Methyltransferase</fullName>
        <ecNumber evidence="8">2.1.1.-</ecNumber>
    </recommendedName>
</protein>
<dbReference type="GO" id="GO:0032259">
    <property type="term" value="P:methylation"/>
    <property type="evidence" value="ECO:0007669"/>
    <property type="project" value="UniProtKB-KW"/>
</dbReference>
<gene>
    <name evidence="10" type="ORF">B4122_0360</name>
</gene>
<evidence type="ECO:0000256" key="8">
    <source>
        <dbReference type="RuleBase" id="RU362026"/>
    </source>
</evidence>
<dbReference type="Gene3D" id="3.40.50.150">
    <property type="entry name" value="Vaccinia Virus protein VP39"/>
    <property type="match status" value="1"/>
</dbReference>
<dbReference type="Pfam" id="PF01555">
    <property type="entry name" value="N6_N4_Mtase"/>
    <property type="match status" value="1"/>
</dbReference>
<evidence type="ECO:0000259" key="9">
    <source>
        <dbReference type="Pfam" id="PF01555"/>
    </source>
</evidence>
<dbReference type="GO" id="GO:0005737">
    <property type="term" value="C:cytoplasm"/>
    <property type="evidence" value="ECO:0007669"/>
    <property type="project" value="TreeGrafter"/>
</dbReference>
<keyword evidence="2 10" id="KW-0489">Methyltransferase</keyword>
<dbReference type="PROSITE" id="PS00093">
    <property type="entry name" value="N4_MTASE"/>
    <property type="match status" value="1"/>
</dbReference>
<reference evidence="10 11" key="1">
    <citation type="submission" date="2015-09" db="EMBL/GenBank/DDBJ databases">
        <title>Spore heat resistance.</title>
        <authorList>
            <person name="Boekhorst J."/>
            <person name="Berendsen E.M."/>
            <person name="Wells-Bennik M.H."/>
            <person name="Kuipers O.P."/>
        </authorList>
    </citation>
    <scope>NUCLEOTIDE SEQUENCE [LARGE SCALE GENOMIC DNA]</scope>
    <source>
        <strain evidence="10 11">B4122</strain>
    </source>
</reference>
<keyword evidence="3" id="KW-0808">Transferase</keyword>
<dbReference type="Proteomes" id="UP000076442">
    <property type="component" value="Unassembled WGS sequence"/>
</dbReference>
<dbReference type="RefSeq" id="WP_042976118.1">
    <property type="nucleotide sequence ID" value="NZ_CP035406.1"/>
</dbReference>
<evidence type="ECO:0000256" key="5">
    <source>
        <dbReference type="ARBA" id="ARBA00022747"/>
    </source>
</evidence>
<evidence type="ECO:0000256" key="3">
    <source>
        <dbReference type="ARBA" id="ARBA00022679"/>
    </source>
</evidence>
<proteinExistence type="inferred from homology"/>
<dbReference type="PRINTS" id="PR00508">
    <property type="entry name" value="S21N4MTFRASE"/>
</dbReference>
<evidence type="ECO:0000256" key="2">
    <source>
        <dbReference type="ARBA" id="ARBA00022603"/>
    </source>
</evidence>
<dbReference type="InterPro" id="IPR017985">
    <property type="entry name" value="MeTrfase_CN4_CS"/>
</dbReference>
<keyword evidence="4" id="KW-0949">S-adenosyl-L-methionine</keyword>
<evidence type="ECO:0000256" key="4">
    <source>
        <dbReference type="ARBA" id="ARBA00022691"/>
    </source>
</evidence>
<dbReference type="EMBL" id="LJZV01000001">
    <property type="protein sequence ID" value="KZD95388.1"/>
    <property type="molecule type" value="Genomic_DNA"/>
</dbReference>
<dbReference type="GO" id="GO:0008170">
    <property type="term" value="F:N-methyltransferase activity"/>
    <property type="evidence" value="ECO:0007669"/>
    <property type="project" value="InterPro"/>
</dbReference>
<dbReference type="GO" id="GO:0015667">
    <property type="term" value="F:site-specific DNA-methyltransferase (cytosine-N4-specific) activity"/>
    <property type="evidence" value="ECO:0007669"/>
    <property type="project" value="UniProtKB-EC"/>
</dbReference>
<comment type="similarity">
    <text evidence="1">Belongs to the N(4)/N(6)-methyltransferase family. N(4) subfamily.</text>
</comment>